<dbReference type="Proteomes" id="UP000381378">
    <property type="component" value="Unassembled WGS sequence"/>
</dbReference>
<accession>A0A5E7RJU6</accession>
<name>A0A5E7RJU6_PSEFL</name>
<evidence type="ECO:0000313" key="2">
    <source>
        <dbReference type="Proteomes" id="UP000381378"/>
    </source>
</evidence>
<organism evidence="1 2">
    <name type="scientific">Pseudomonas fluorescens</name>
    <dbReference type="NCBI Taxonomy" id="294"/>
    <lineage>
        <taxon>Bacteria</taxon>
        <taxon>Pseudomonadati</taxon>
        <taxon>Pseudomonadota</taxon>
        <taxon>Gammaproteobacteria</taxon>
        <taxon>Pseudomonadales</taxon>
        <taxon>Pseudomonadaceae</taxon>
        <taxon>Pseudomonas</taxon>
    </lineage>
</organism>
<gene>
    <name evidence="1" type="ORF">PS928_00090</name>
</gene>
<dbReference type="OrthoDB" id="7007947at2"/>
<reference evidence="1 2" key="1">
    <citation type="submission" date="2019-09" db="EMBL/GenBank/DDBJ databases">
        <authorList>
            <person name="Chandra G."/>
            <person name="Truman W A."/>
        </authorList>
    </citation>
    <scope>NUCLEOTIDE SEQUENCE [LARGE SCALE GENOMIC DNA]</scope>
    <source>
        <strain evidence="1">PS928</strain>
    </source>
</reference>
<proteinExistence type="predicted"/>
<evidence type="ECO:0000313" key="1">
    <source>
        <dbReference type="EMBL" id="VVP74214.1"/>
    </source>
</evidence>
<dbReference type="AlphaFoldDB" id="A0A5E7RJU6"/>
<protein>
    <submittedName>
        <fullName evidence="1">Uncharacterized protein</fullName>
    </submittedName>
</protein>
<sequence>MSVANDGASSPLTDFFTKASADTRRDVYNTVISKAIASQRDVIEKAEAIKRASSSAEKHP</sequence>
<dbReference type="EMBL" id="CABVJF010000001">
    <property type="protein sequence ID" value="VVP74214.1"/>
    <property type="molecule type" value="Genomic_DNA"/>
</dbReference>